<reference evidence="1 2" key="1">
    <citation type="journal article" date="2012" name="Genome Biol.">
        <title>Sequencing three crocodilian genomes to illuminate the evolution of archosaurs and amniotes.</title>
        <authorList>
            <person name="St John J.A."/>
            <person name="Braun E.L."/>
            <person name="Isberg S.R."/>
            <person name="Miles L.G."/>
            <person name="Chong A.Y."/>
            <person name="Gongora J."/>
            <person name="Dalzell P."/>
            <person name="Moran C."/>
            <person name="Bed'hom B."/>
            <person name="Abzhanov A."/>
            <person name="Burgess S.C."/>
            <person name="Cooksey A.M."/>
            <person name="Castoe T.A."/>
            <person name="Crawford N.G."/>
            <person name="Densmore L.D."/>
            <person name="Drew J.C."/>
            <person name="Edwards S.V."/>
            <person name="Faircloth B.C."/>
            <person name="Fujita M.K."/>
            <person name="Greenwold M.J."/>
            <person name="Hoffmann F.G."/>
            <person name="Howard J.M."/>
            <person name="Iguchi T."/>
            <person name="Janes D.E."/>
            <person name="Khan S.Y."/>
            <person name="Kohno S."/>
            <person name="de Koning A.J."/>
            <person name="Lance S.L."/>
            <person name="McCarthy F.M."/>
            <person name="McCormack J.E."/>
            <person name="Merchant M.E."/>
            <person name="Peterson D.G."/>
            <person name="Pollock D.D."/>
            <person name="Pourmand N."/>
            <person name="Raney B.J."/>
            <person name="Roessler K.A."/>
            <person name="Sanford J.R."/>
            <person name="Sawyer R.H."/>
            <person name="Schmidt C.J."/>
            <person name="Triplett E.W."/>
            <person name="Tuberville T.D."/>
            <person name="Venegas-Anaya M."/>
            <person name="Howard J.T."/>
            <person name="Jarvis E.D."/>
            <person name="Guillette L.J.Jr."/>
            <person name="Glenn T.C."/>
            <person name="Green R.E."/>
            <person name="Ray D.A."/>
        </authorList>
    </citation>
    <scope>NUCLEOTIDE SEQUENCE [LARGE SCALE GENOMIC DNA]</scope>
    <source>
        <strain evidence="1">KSC_2009_1</strain>
    </source>
</reference>
<evidence type="ECO:0000313" key="1">
    <source>
        <dbReference type="EMBL" id="KYO30957.1"/>
    </source>
</evidence>
<gene>
    <name evidence="1" type="ORF">Y1Q_0016354</name>
</gene>
<keyword evidence="2" id="KW-1185">Reference proteome</keyword>
<protein>
    <submittedName>
        <fullName evidence="1">Uncharacterized protein</fullName>
    </submittedName>
</protein>
<accession>A0A151N2K1</accession>
<comment type="caution">
    <text evidence="1">The sequence shown here is derived from an EMBL/GenBank/DDBJ whole genome shotgun (WGS) entry which is preliminary data.</text>
</comment>
<name>A0A151N2K1_ALLMI</name>
<dbReference type="AlphaFoldDB" id="A0A151N2K1"/>
<dbReference type="Proteomes" id="UP000050525">
    <property type="component" value="Unassembled WGS sequence"/>
</dbReference>
<proteinExistence type="predicted"/>
<dbReference type="EMBL" id="AKHW03004113">
    <property type="protein sequence ID" value="KYO30957.1"/>
    <property type="molecule type" value="Genomic_DNA"/>
</dbReference>
<organism evidence="1 2">
    <name type="scientific">Alligator mississippiensis</name>
    <name type="common">American alligator</name>
    <dbReference type="NCBI Taxonomy" id="8496"/>
    <lineage>
        <taxon>Eukaryota</taxon>
        <taxon>Metazoa</taxon>
        <taxon>Chordata</taxon>
        <taxon>Craniata</taxon>
        <taxon>Vertebrata</taxon>
        <taxon>Euteleostomi</taxon>
        <taxon>Archelosauria</taxon>
        <taxon>Archosauria</taxon>
        <taxon>Crocodylia</taxon>
        <taxon>Alligatoridae</taxon>
        <taxon>Alligatorinae</taxon>
        <taxon>Alligator</taxon>
    </lineage>
</organism>
<evidence type="ECO:0000313" key="2">
    <source>
        <dbReference type="Proteomes" id="UP000050525"/>
    </source>
</evidence>
<sequence length="71" mass="8042">MQLSGTLHRWLRLHSAVTVEKSCQKTSCRLTDLSPCWFDVLEGGSVELQCSPVFQSREISCLECNECHGRD</sequence>